<dbReference type="InterPro" id="IPR029058">
    <property type="entry name" value="AB_hydrolase_fold"/>
</dbReference>
<feature type="domain" description="AB hydrolase-1" evidence="2">
    <location>
        <begin position="50"/>
        <end position="160"/>
    </location>
</feature>
<protein>
    <recommendedName>
        <fullName evidence="2">AB hydrolase-1 domain-containing protein</fullName>
    </recommendedName>
</protein>
<dbReference type="Proteomes" id="UP001140560">
    <property type="component" value="Unassembled WGS sequence"/>
</dbReference>
<accession>A0A9W8Y1A6</accession>
<dbReference type="SUPFAM" id="SSF53474">
    <property type="entry name" value="alpha/beta-Hydrolases"/>
    <property type="match status" value="1"/>
</dbReference>
<dbReference type="GO" id="GO:0004806">
    <property type="term" value="F:triacylglycerol lipase activity"/>
    <property type="evidence" value="ECO:0007669"/>
    <property type="project" value="TreeGrafter"/>
</dbReference>
<dbReference type="EMBL" id="JAPEUY010000017">
    <property type="protein sequence ID" value="KAJ4364537.1"/>
    <property type="molecule type" value="Genomic_DNA"/>
</dbReference>
<evidence type="ECO:0000256" key="1">
    <source>
        <dbReference type="SAM" id="SignalP"/>
    </source>
</evidence>
<dbReference type="OrthoDB" id="408373at2759"/>
<dbReference type="InterPro" id="IPR050471">
    <property type="entry name" value="AB_hydrolase"/>
</dbReference>
<sequence length="309" mass="33607">MAFKSWLFTLILTSICHALDISTSAAAKQTTGFVTAPGASLYYETYGSGPLLVFISGANGDADIWRPIAQNISTYNNYTVAIYDRRGFSRSALATTTTQNYTQRLHTDVNDTRLLIDALSPGEPATVLGTSSGAIVALQMLLTYPDSLSTLIAHEPPALTVLPDVLKLKAAQTACYATYRAAGIPPAMLQFALLQDPSFTPGSASSVGFTIDTRTSAYLSGNLQYWFEREFLQYPFQDFNVTDFDMYKEKLVLANGKTTNPVGSQYRANEVIANETGLSVKYLAGSHVGYSGTTMVEFAKDLMEVLRGR</sequence>
<name>A0A9W8Y1A6_9PLEO</name>
<dbReference type="Pfam" id="PF00561">
    <property type="entry name" value="Abhydrolase_1"/>
    <property type="match status" value="1"/>
</dbReference>
<comment type="caution">
    <text evidence="3">The sequence shown here is derived from an EMBL/GenBank/DDBJ whole genome shotgun (WGS) entry which is preliminary data.</text>
</comment>
<evidence type="ECO:0000259" key="2">
    <source>
        <dbReference type="Pfam" id="PF00561"/>
    </source>
</evidence>
<feature type="signal peptide" evidence="1">
    <location>
        <begin position="1"/>
        <end position="18"/>
    </location>
</feature>
<dbReference type="GO" id="GO:0046503">
    <property type="term" value="P:glycerolipid catabolic process"/>
    <property type="evidence" value="ECO:0007669"/>
    <property type="project" value="TreeGrafter"/>
</dbReference>
<gene>
    <name evidence="3" type="ORF">N0V83_009132</name>
</gene>
<feature type="chain" id="PRO_5040995392" description="AB hydrolase-1 domain-containing protein" evidence="1">
    <location>
        <begin position="19"/>
        <end position="309"/>
    </location>
</feature>
<dbReference type="Gene3D" id="3.40.50.1820">
    <property type="entry name" value="alpha/beta hydrolase"/>
    <property type="match status" value="1"/>
</dbReference>
<evidence type="ECO:0000313" key="4">
    <source>
        <dbReference type="Proteomes" id="UP001140560"/>
    </source>
</evidence>
<keyword evidence="4" id="KW-1185">Reference proteome</keyword>
<keyword evidence="1" id="KW-0732">Signal</keyword>
<proteinExistence type="predicted"/>
<dbReference type="PANTHER" id="PTHR43433:SF5">
    <property type="entry name" value="AB HYDROLASE-1 DOMAIN-CONTAINING PROTEIN"/>
    <property type="match status" value="1"/>
</dbReference>
<reference evidence="3" key="1">
    <citation type="submission" date="2022-10" db="EMBL/GenBank/DDBJ databases">
        <title>Tapping the CABI collections for fungal endophytes: first genome assemblies for Collariella, Neodidymelliopsis, Ascochyta clinopodiicola, Didymella pomorum, Didymosphaeria variabile, Neocosmospora piperis and Neocucurbitaria cava.</title>
        <authorList>
            <person name="Hill R."/>
        </authorList>
    </citation>
    <scope>NUCLEOTIDE SEQUENCE</scope>
    <source>
        <strain evidence="3">IMI 356814</strain>
    </source>
</reference>
<organism evidence="3 4">
    <name type="scientific">Neocucurbitaria cava</name>
    <dbReference type="NCBI Taxonomy" id="798079"/>
    <lineage>
        <taxon>Eukaryota</taxon>
        <taxon>Fungi</taxon>
        <taxon>Dikarya</taxon>
        <taxon>Ascomycota</taxon>
        <taxon>Pezizomycotina</taxon>
        <taxon>Dothideomycetes</taxon>
        <taxon>Pleosporomycetidae</taxon>
        <taxon>Pleosporales</taxon>
        <taxon>Pleosporineae</taxon>
        <taxon>Cucurbitariaceae</taxon>
        <taxon>Neocucurbitaria</taxon>
    </lineage>
</organism>
<dbReference type="AlphaFoldDB" id="A0A9W8Y1A6"/>
<dbReference type="InterPro" id="IPR000073">
    <property type="entry name" value="AB_hydrolase_1"/>
</dbReference>
<evidence type="ECO:0000313" key="3">
    <source>
        <dbReference type="EMBL" id="KAJ4364537.1"/>
    </source>
</evidence>
<dbReference type="PANTHER" id="PTHR43433">
    <property type="entry name" value="HYDROLASE, ALPHA/BETA FOLD FAMILY PROTEIN"/>
    <property type="match status" value="1"/>
</dbReference>